<dbReference type="RefSeq" id="WP_184084687.1">
    <property type="nucleotide sequence ID" value="NZ_JACHEK010000003.1"/>
</dbReference>
<accession>A0A841JQQ7</accession>
<evidence type="ECO:0000256" key="5">
    <source>
        <dbReference type="ARBA" id="ARBA00023163"/>
    </source>
</evidence>
<evidence type="ECO:0000259" key="9">
    <source>
        <dbReference type="PROSITE" id="PS51755"/>
    </source>
</evidence>
<dbReference type="SUPFAM" id="SSF52172">
    <property type="entry name" value="CheY-like"/>
    <property type="match status" value="1"/>
</dbReference>
<evidence type="ECO:0000256" key="1">
    <source>
        <dbReference type="ARBA" id="ARBA00022553"/>
    </source>
</evidence>
<evidence type="ECO:0000256" key="6">
    <source>
        <dbReference type="PROSITE-ProRule" id="PRU00169"/>
    </source>
</evidence>
<dbReference type="InterPro" id="IPR001789">
    <property type="entry name" value="Sig_transdc_resp-reg_receiver"/>
</dbReference>
<protein>
    <submittedName>
        <fullName evidence="10">DNA-binding response OmpR family regulator</fullName>
    </submittedName>
</protein>
<dbReference type="Pfam" id="PF00486">
    <property type="entry name" value="Trans_reg_C"/>
    <property type="match status" value="1"/>
</dbReference>
<dbReference type="GO" id="GO:0032993">
    <property type="term" value="C:protein-DNA complex"/>
    <property type="evidence" value="ECO:0007669"/>
    <property type="project" value="TreeGrafter"/>
</dbReference>
<dbReference type="InterPro" id="IPR011006">
    <property type="entry name" value="CheY-like_superfamily"/>
</dbReference>
<sequence length="254" mass="28135">MNSIHSILLVDDEAVVADGLQRTLRNFGFEVQLADNAETARRLVDESKFDLILVDFDLGPREGSNENASGIGLVFELRAAKVGLPILIYTVLEGEWYELASLHAGADGYILKNTSVQLLISRLHAHIRRYERDTGKRKSTTHRLGVGRFVLDKSCHVLANNEKSISVTAKESRILEILATNPARIVPSQELLDGAWGRRDLDKTVESLRGVIKRFRKKLDNSGFEALIENVRGQGFRLIPSGPSSPQSASAFSE</sequence>
<keyword evidence="3" id="KW-0805">Transcription regulation</keyword>
<feature type="domain" description="OmpR/PhoB-type" evidence="9">
    <location>
        <begin position="139"/>
        <end position="240"/>
    </location>
</feature>
<name>A0A841JQQ7_9BACT</name>
<evidence type="ECO:0000256" key="7">
    <source>
        <dbReference type="PROSITE-ProRule" id="PRU01091"/>
    </source>
</evidence>
<organism evidence="10 11">
    <name type="scientific">Silvibacterium bohemicum</name>
    <dbReference type="NCBI Taxonomy" id="1577686"/>
    <lineage>
        <taxon>Bacteria</taxon>
        <taxon>Pseudomonadati</taxon>
        <taxon>Acidobacteriota</taxon>
        <taxon>Terriglobia</taxon>
        <taxon>Terriglobales</taxon>
        <taxon>Acidobacteriaceae</taxon>
        <taxon>Silvibacterium</taxon>
    </lineage>
</organism>
<dbReference type="SUPFAM" id="SSF46894">
    <property type="entry name" value="C-terminal effector domain of the bipartite response regulators"/>
    <property type="match status" value="1"/>
</dbReference>
<dbReference type="PROSITE" id="PS50110">
    <property type="entry name" value="RESPONSE_REGULATORY"/>
    <property type="match status" value="1"/>
</dbReference>
<dbReference type="InterPro" id="IPR016032">
    <property type="entry name" value="Sig_transdc_resp-reg_C-effctor"/>
</dbReference>
<dbReference type="GO" id="GO:0000976">
    <property type="term" value="F:transcription cis-regulatory region binding"/>
    <property type="evidence" value="ECO:0007669"/>
    <property type="project" value="TreeGrafter"/>
</dbReference>
<keyword evidence="2" id="KW-0902">Two-component regulatory system</keyword>
<dbReference type="Proteomes" id="UP000538666">
    <property type="component" value="Unassembled WGS sequence"/>
</dbReference>
<dbReference type="PANTHER" id="PTHR48111:SF1">
    <property type="entry name" value="TWO-COMPONENT RESPONSE REGULATOR ORR33"/>
    <property type="match status" value="1"/>
</dbReference>
<dbReference type="EMBL" id="JACHEK010000003">
    <property type="protein sequence ID" value="MBB6143713.1"/>
    <property type="molecule type" value="Genomic_DNA"/>
</dbReference>
<keyword evidence="4 7" id="KW-0238">DNA-binding</keyword>
<dbReference type="PANTHER" id="PTHR48111">
    <property type="entry name" value="REGULATOR OF RPOS"/>
    <property type="match status" value="1"/>
</dbReference>
<dbReference type="SMART" id="SM00862">
    <property type="entry name" value="Trans_reg_C"/>
    <property type="match status" value="1"/>
</dbReference>
<evidence type="ECO:0000259" key="8">
    <source>
        <dbReference type="PROSITE" id="PS50110"/>
    </source>
</evidence>
<dbReference type="InterPro" id="IPR036388">
    <property type="entry name" value="WH-like_DNA-bd_sf"/>
</dbReference>
<dbReference type="GO" id="GO:0006355">
    <property type="term" value="P:regulation of DNA-templated transcription"/>
    <property type="evidence" value="ECO:0007669"/>
    <property type="project" value="InterPro"/>
</dbReference>
<dbReference type="InterPro" id="IPR001867">
    <property type="entry name" value="OmpR/PhoB-type_DNA-bd"/>
</dbReference>
<dbReference type="GO" id="GO:0000156">
    <property type="term" value="F:phosphorelay response regulator activity"/>
    <property type="evidence" value="ECO:0007669"/>
    <property type="project" value="TreeGrafter"/>
</dbReference>
<comment type="caution">
    <text evidence="10">The sequence shown here is derived from an EMBL/GenBank/DDBJ whole genome shotgun (WGS) entry which is preliminary data.</text>
</comment>
<feature type="modified residue" description="4-aspartylphosphate" evidence="6">
    <location>
        <position position="55"/>
    </location>
</feature>
<proteinExistence type="predicted"/>
<dbReference type="Gene3D" id="1.10.10.10">
    <property type="entry name" value="Winged helix-like DNA-binding domain superfamily/Winged helix DNA-binding domain"/>
    <property type="match status" value="1"/>
</dbReference>
<dbReference type="Pfam" id="PF00072">
    <property type="entry name" value="Response_reg"/>
    <property type="match status" value="1"/>
</dbReference>
<dbReference type="Gene3D" id="3.40.50.2300">
    <property type="match status" value="1"/>
</dbReference>
<evidence type="ECO:0000256" key="4">
    <source>
        <dbReference type="ARBA" id="ARBA00023125"/>
    </source>
</evidence>
<keyword evidence="11" id="KW-1185">Reference proteome</keyword>
<dbReference type="GO" id="GO:0005829">
    <property type="term" value="C:cytosol"/>
    <property type="evidence" value="ECO:0007669"/>
    <property type="project" value="TreeGrafter"/>
</dbReference>
<feature type="domain" description="Response regulatory" evidence="8">
    <location>
        <begin position="6"/>
        <end position="127"/>
    </location>
</feature>
<feature type="DNA-binding region" description="OmpR/PhoB-type" evidence="7">
    <location>
        <begin position="139"/>
        <end position="240"/>
    </location>
</feature>
<dbReference type="SMART" id="SM00448">
    <property type="entry name" value="REC"/>
    <property type="match status" value="1"/>
</dbReference>
<evidence type="ECO:0000256" key="3">
    <source>
        <dbReference type="ARBA" id="ARBA00023015"/>
    </source>
</evidence>
<keyword evidence="5" id="KW-0804">Transcription</keyword>
<gene>
    <name evidence="10" type="ORF">HNQ77_001662</name>
</gene>
<keyword evidence="1 6" id="KW-0597">Phosphoprotein</keyword>
<dbReference type="InterPro" id="IPR039420">
    <property type="entry name" value="WalR-like"/>
</dbReference>
<evidence type="ECO:0000313" key="10">
    <source>
        <dbReference type="EMBL" id="MBB6143713.1"/>
    </source>
</evidence>
<dbReference type="PROSITE" id="PS51755">
    <property type="entry name" value="OMPR_PHOB"/>
    <property type="match status" value="1"/>
</dbReference>
<dbReference type="CDD" id="cd00383">
    <property type="entry name" value="trans_reg_C"/>
    <property type="match status" value="1"/>
</dbReference>
<evidence type="ECO:0000313" key="11">
    <source>
        <dbReference type="Proteomes" id="UP000538666"/>
    </source>
</evidence>
<evidence type="ECO:0000256" key="2">
    <source>
        <dbReference type="ARBA" id="ARBA00023012"/>
    </source>
</evidence>
<dbReference type="AlphaFoldDB" id="A0A841JQQ7"/>
<dbReference type="CDD" id="cd00156">
    <property type="entry name" value="REC"/>
    <property type="match status" value="1"/>
</dbReference>
<reference evidence="10 11" key="1">
    <citation type="submission" date="2020-08" db="EMBL/GenBank/DDBJ databases">
        <title>Genomic Encyclopedia of Type Strains, Phase IV (KMG-IV): sequencing the most valuable type-strain genomes for metagenomic binning, comparative biology and taxonomic classification.</title>
        <authorList>
            <person name="Goeker M."/>
        </authorList>
    </citation>
    <scope>NUCLEOTIDE SEQUENCE [LARGE SCALE GENOMIC DNA]</scope>
    <source>
        <strain evidence="10 11">DSM 103733</strain>
    </source>
</reference>